<protein>
    <submittedName>
        <fullName evidence="1">Uncharacterized protein</fullName>
    </submittedName>
</protein>
<evidence type="ECO:0000313" key="1">
    <source>
        <dbReference type="EMBL" id="CAB4165150.1"/>
    </source>
</evidence>
<accession>A0A6J5NZP2</accession>
<organism evidence="1">
    <name type="scientific">uncultured Caudovirales phage</name>
    <dbReference type="NCBI Taxonomy" id="2100421"/>
    <lineage>
        <taxon>Viruses</taxon>
        <taxon>Duplodnaviria</taxon>
        <taxon>Heunggongvirae</taxon>
        <taxon>Uroviricota</taxon>
        <taxon>Caudoviricetes</taxon>
        <taxon>Peduoviridae</taxon>
        <taxon>Maltschvirus</taxon>
        <taxon>Maltschvirus maltsch</taxon>
    </lineage>
</organism>
<dbReference type="EMBL" id="LR796773">
    <property type="protein sequence ID" value="CAB4165150.1"/>
    <property type="molecule type" value="Genomic_DNA"/>
</dbReference>
<name>A0A6J5NZP2_9CAUD</name>
<proteinExistence type="predicted"/>
<sequence>MPQLIGDLCAMSRTEKAMRPDMRWCLQLNNLQDGRRSYASHVYVKTKREARAYCERMGATPWNF</sequence>
<reference evidence="1" key="1">
    <citation type="submission" date="2020-04" db="EMBL/GenBank/DDBJ databases">
        <authorList>
            <person name="Chiriac C."/>
            <person name="Salcher M."/>
            <person name="Ghai R."/>
            <person name="Kavagutti S V."/>
        </authorList>
    </citation>
    <scope>NUCLEOTIDE SEQUENCE</scope>
</reference>
<gene>
    <name evidence="1" type="ORF">UFOVP823_13</name>
</gene>